<comment type="caution">
    <text evidence="2">The sequence shown here is derived from an EMBL/GenBank/DDBJ whole genome shotgun (WGS) entry which is preliminary data.</text>
</comment>
<reference evidence="2 3" key="1">
    <citation type="journal article" date="2024" name="G3 (Bethesda)">
        <title>Genome assembly of Hibiscus sabdariffa L. provides insights into metabolisms of medicinal natural products.</title>
        <authorList>
            <person name="Kim T."/>
        </authorList>
    </citation>
    <scope>NUCLEOTIDE SEQUENCE [LARGE SCALE GENOMIC DNA]</scope>
    <source>
        <strain evidence="2">TK-2024</strain>
        <tissue evidence="2">Old leaves</tissue>
    </source>
</reference>
<evidence type="ECO:0000313" key="2">
    <source>
        <dbReference type="EMBL" id="KAK8529160.1"/>
    </source>
</evidence>
<sequence length="102" mass="11320">MAKRLKSCRTKPVLQVSAVCILEQNENLSEPASGGGRRRTSTILKDFINNLNGELDKIMEVPGEDDNNNHMLSDDDSSWTDYHVDDKGDSRGFPPTGVRVSQ</sequence>
<proteinExistence type="predicted"/>
<organism evidence="2 3">
    <name type="scientific">Hibiscus sabdariffa</name>
    <name type="common">roselle</name>
    <dbReference type="NCBI Taxonomy" id="183260"/>
    <lineage>
        <taxon>Eukaryota</taxon>
        <taxon>Viridiplantae</taxon>
        <taxon>Streptophyta</taxon>
        <taxon>Embryophyta</taxon>
        <taxon>Tracheophyta</taxon>
        <taxon>Spermatophyta</taxon>
        <taxon>Magnoliopsida</taxon>
        <taxon>eudicotyledons</taxon>
        <taxon>Gunneridae</taxon>
        <taxon>Pentapetalae</taxon>
        <taxon>rosids</taxon>
        <taxon>malvids</taxon>
        <taxon>Malvales</taxon>
        <taxon>Malvaceae</taxon>
        <taxon>Malvoideae</taxon>
        <taxon>Hibiscus</taxon>
    </lineage>
</organism>
<protein>
    <submittedName>
        <fullName evidence="2">Uncharacterized protein</fullName>
    </submittedName>
</protein>
<name>A0ABR2D302_9ROSI</name>
<dbReference type="Proteomes" id="UP001472677">
    <property type="component" value="Unassembled WGS sequence"/>
</dbReference>
<accession>A0ABR2D302</accession>
<dbReference type="EMBL" id="JBBPBM010000036">
    <property type="protein sequence ID" value="KAK8529160.1"/>
    <property type="molecule type" value="Genomic_DNA"/>
</dbReference>
<feature type="region of interest" description="Disordered" evidence="1">
    <location>
        <begin position="60"/>
        <end position="102"/>
    </location>
</feature>
<evidence type="ECO:0000256" key="1">
    <source>
        <dbReference type="SAM" id="MobiDB-lite"/>
    </source>
</evidence>
<keyword evidence="3" id="KW-1185">Reference proteome</keyword>
<gene>
    <name evidence="2" type="ORF">V6N12_059949</name>
</gene>
<evidence type="ECO:0000313" key="3">
    <source>
        <dbReference type="Proteomes" id="UP001472677"/>
    </source>
</evidence>